<feature type="region of interest" description="Disordered" evidence="1">
    <location>
        <begin position="151"/>
        <end position="175"/>
    </location>
</feature>
<comment type="caution">
    <text evidence="2">The sequence shown here is derived from an EMBL/GenBank/DDBJ whole genome shotgun (WGS) entry which is preliminary data.</text>
</comment>
<evidence type="ECO:0000313" key="2">
    <source>
        <dbReference type="EMBL" id="KAJ7710626.1"/>
    </source>
</evidence>
<feature type="compositionally biased region" description="Basic and acidic residues" evidence="1">
    <location>
        <begin position="17"/>
        <end position="35"/>
    </location>
</feature>
<evidence type="ECO:0000256" key="1">
    <source>
        <dbReference type="SAM" id="MobiDB-lite"/>
    </source>
</evidence>
<name>A0AAD7H2V0_MYCRO</name>
<feature type="region of interest" description="Disordered" evidence="1">
    <location>
        <begin position="1"/>
        <end position="83"/>
    </location>
</feature>
<dbReference type="EMBL" id="JARKIE010000001">
    <property type="protein sequence ID" value="KAJ7710626.1"/>
    <property type="molecule type" value="Genomic_DNA"/>
</dbReference>
<feature type="compositionally biased region" description="Basic and acidic residues" evidence="1">
    <location>
        <begin position="68"/>
        <end position="82"/>
    </location>
</feature>
<organism evidence="2 3">
    <name type="scientific">Mycena rosella</name>
    <name type="common">Pink bonnet</name>
    <name type="synonym">Agaricus rosellus</name>
    <dbReference type="NCBI Taxonomy" id="1033263"/>
    <lineage>
        <taxon>Eukaryota</taxon>
        <taxon>Fungi</taxon>
        <taxon>Dikarya</taxon>
        <taxon>Basidiomycota</taxon>
        <taxon>Agaricomycotina</taxon>
        <taxon>Agaricomycetes</taxon>
        <taxon>Agaricomycetidae</taxon>
        <taxon>Agaricales</taxon>
        <taxon>Marasmiineae</taxon>
        <taxon>Mycenaceae</taxon>
        <taxon>Mycena</taxon>
    </lineage>
</organism>
<dbReference type="Proteomes" id="UP001221757">
    <property type="component" value="Unassembled WGS sequence"/>
</dbReference>
<feature type="compositionally biased region" description="Basic and acidic residues" evidence="1">
    <location>
        <begin position="162"/>
        <end position="171"/>
    </location>
</feature>
<reference evidence="2" key="1">
    <citation type="submission" date="2023-03" db="EMBL/GenBank/DDBJ databases">
        <title>Massive genome expansion in bonnet fungi (Mycena s.s.) driven by repeated elements and novel gene families across ecological guilds.</title>
        <authorList>
            <consortium name="Lawrence Berkeley National Laboratory"/>
            <person name="Harder C.B."/>
            <person name="Miyauchi S."/>
            <person name="Viragh M."/>
            <person name="Kuo A."/>
            <person name="Thoen E."/>
            <person name="Andreopoulos B."/>
            <person name="Lu D."/>
            <person name="Skrede I."/>
            <person name="Drula E."/>
            <person name="Henrissat B."/>
            <person name="Morin E."/>
            <person name="Kohler A."/>
            <person name="Barry K."/>
            <person name="LaButti K."/>
            <person name="Morin E."/>
            <person name="Salamov A."/>
            <person name="Lipzen A."/>
            <person name="Mereny Z."/>
            <person name="Hegedus B."/>
            <person name="Baldrian P."/>
            <person name="Stursova M."/>
            <person name="Weitz H."/>
            <person name="Taylor A."/>
            <person name="Grigoriev I.V."/>
            <person name="Nagy L.G."/>
            <person name="Martin F."/>
            <person name="Kauserud H."/>
        </authorList>
    </citation>
    <scope>NUCLEOTIDE SEQUENCE</scope>
    <source>
        <strain evidence="2">CBHHK067</strain>
    </source>
</reference>
<protein>
    <submittedName>
        <fullName evidence="2">Uncharacterized protein</fullName>
    </submittedName>
</protein>
<sequence length="498" mass="56811">MADGDSDMATLFNDNKNWIEDRYNPNEHHQREDTGYWRGSTAAAAKPENSGYNPDHNTRSTMSTSYSDRYHDPPEYRDESQHHCGPVGQDRFRDKPYWSLCSQCYDPRNTHPDYHDWDVLDRDRFAERERENFRRHWLSTFNMPPLCMDDRRAPVENNPPPDARKALRSPDGHPMMPRIVAKCGEDFEGDEDPPSDDGYLKREEERLLRVAVTRSKAHKKGVADPPAAINLCEFLDTGEESAYEKFVFMIQNLAAVPTDFCTEGEAYVMKHQQQLECNWWIKTRGAPRQSRMERLRTGNGSNALRTNTAAGFPPAVPGLSFESTVPLSPIRSTPETVTPDIKHRGYLGHLPPNPDDVTPLSSVTCDFRAWHGLPNMLVTAAEVVHHYLTVFTAIRNMLGNCPRISGDSAHMDDVLSFQTVIALGPFDHQQFAHQWWLFYETFILMFSIPGLFDHIHGIDDAAIRRIEVFARAHRNTRNNIANLNNVGWANSPAQLPAP</sequence>
<dbReference type="AlphaFoldDB" id="A0AAD7H2V0"/>
<proteinExistence type="predicted"/>
<keyword evidence="3" id="KW-1185">Reference proteome</keyword>
<gene>
    <name evidence="2" type="ORF">B0H17DRAFT_1324280</name>
</gene>
<accession>A0AAD7H2V0</accession>
<evidence type="ECO:0000313" key="3">
    <source>
        <dbReference type="Proteomes" id="UP001221757"/>
    </source>
</evidence>